<evidence type="ECO:0000259" key="1">
    <source>
        <dbReference type="Pfam" id="PF00984"/>
    </source>
</evidence>
<dbReference type="InterPro" id="IPR014026">
    <property type="entry name" value="UDP-Glc/GDP-Man_DH_dimer"/>
</dbReference>
<dbReference type="Gene3D" id="1.10.1040.10">
    <property type="entry name" value="N-(1-d-carboxylethyl)-l-norvaline Dehydrogenase, domain 2"/>
    <property type="match status" value="1"/>
</dbReference>
<dbReference type="EMBL" id="LR797824">
    <property type="protein sequence ID" value="CAB4241874.1"/>
    <property type="molecule type" value="Genomic_DNA"/>
</dbReference>
<dbReference type="GO" id="GO:0016616">
    <property type="term" value="F:oxidoreductase activity, acting on the CH-OH group of donors, NAD or NADP as acceptor"/>
    <property type="evidence" value="ECO:0007669"/>
    <property type="project" value="InterPro"/>
</dbReference>
<proteinExistence type="predicted"/>
<dbReference type="PANTHER" id="PTHR43750">
    <property type="entry name" value="UDP-GLUCOSE 6-DEHYDROGENASE TUAD"/>
    <property type="match status" value="1"/>
</dbReference>
<dbReference type="PANTHER" id="PTHR43750:SF3">
    <property type="entry name" value="UDP-GLUCOSE 6-DEHYDROGENASE TUAD"/>
    <property type="match status" value="1"/>
</dbReference>
<evidence type="ECO:0000313" key="2">
    <source>
        <dbReference type="EMBL" id="CAB4241874.1"/>
    </source>
</evidence>
<dbReference type="SUPFAM" id="SSF48179">
    <property type="entry name" value="6-phosphogluconate dehydrogenase C-terminal domain-like"/>
    <property type="match status" value="1"/>
</dbReference>
<accession>A0A6J5TBZ5</accession>
<dbReference type="Gene3D" id="3.40.50.720">
    <property type="entry name" value="NAD(P)-binding Rossmann-like Domain"/>
    <property type="match status" value="1"/>
</dbReference>
<name>A0A6J5TBZ5_9CAUD</name>
<gene>
    <name evidence="2" type="ORF">UFOVP71_412</name>
</gene>
<dbReference type="InterPro" id="IPR036291">
    <property type="entry name" value="NAD(P)-bd_dom_sf"/>
</dbReference>
<reference evidence="2" key="1">
    <citation type="submission" date="2020-05" db="EMBL/GenBank/DDBJ databases">
        <authorList>
            <person name="Chiriac C."/>
            <person name="Salcher M."/>
            <person name="Ghai R."/>
            <person name="Kavagutti S V."/>
        </authorList>
    </citation>
    <scope>NUCLEOTIDE SEQUENCE</scope>
</reference>
<dbReference type="SUPFAM" id="SSF51735">
    <property type="entry name" value="NAD(P)-binding Rossmann-fold domains"/>
    <property type="match status" value="1"/>
</dbReference>
<dbReference type="GO" id="GO:0051287">
    <property type="term" value="F:NAD binding"/>
    <property type="evidence" value="ECO:0007669"/>
    <property type="project" value="InterPro"/>
</dbReference>
<dbReference type="InterPro" id="IPR008927">
    <property type="entry name" value="6-PGluconate_DH-like_C_sf"/>
</dbReference>
<dbReference type="InterPro" id="IPR013328">
    <property type="entry name" value="6PGD_dom2"/>
</dbReference>
<dbReference type="Pfam" id="PF00984">
    <property type="entry name" value="UDPG_MGDP_dh"/>
    <property type="match status" value="1"/>
</dbReference>
<organism evidence="2">
    <name type="scientific">uncultured Caudovirales phage</name>
    <dbReference type="NCBI Taxonomy" id="2100421"/>
    <lineage>
        <taxon>Viruses</taxon>
        <taxon>Duplodnaviria</taxon>
        <taxon>Heunggongvirae</taxon>
        <taxon>Uroviricota</taxon>
        <taxon>Caudoviricetes</taxon>
        <taxon>Peduoviridae</taxon>
        <taxon>Maltschvirus</taxon>
        <taxon>Maltschvirus maltsch</taxon>
    </lineage>
</organism>
<feature type="domain" description="UDP-glucose/GDP-mannose dehydrogenase dimerisation" evidence="1">
    <location>
        <begin position="161"/>
        <end position="257"/>
    </location>
</feature>
<sequence>MTKIIIQGHGVVGQSTELFLKNYNPDLDIVFNDPIKDVHVNQDEWATADYVIVCVNTNLDNDLSLPENSAVNVDAAINKALQSGFVGKVVVRSTMGIEGIGSLVNQLAQNLIVWPEYIREATWQEDGINPKFVLIGGDAAEEFSKLFDAYSGPVIITDPVEAMIAKLSTNAFLAMKVVFANQVERLCVANNADYDIVRQLLENEGRLGSSHWAVPGFDGKRGFGGKCFPKDIKTFETALVKAGQHIDLIRGAIDINTTLRSNEQE</sequence>
<protein>
    <submittedName>
        <fullName evidence="2">Ugd Predicted UDP-glucose 6-dehydrogenase</fullName>
    </submittedName>
</protein>